<reference evidence="1 2" key="7">
    <citation type="journal article" date="2000" name="Virology">
        <title>Characterization of a beta-1,3-glucanase encoded by chlorella virus PBCV-1.</title>
        <authorList>
            <person name="Sun L."/>
            <person name="Gurnon J.R."/>
            <person name="Adams B.J."/>
            <person name="Graves M.V."/>
            <person name="Van Etten J.L."/>
        </authorList>
    </citation>
    <scope>NUCLEOTIDE SEQUENCE [LARGE SCALE GENOMIC DNA]</scope>
</reference>
<gene>
    <name evidence="1" type="primary">a611R</name>
</gene>
<protein>
    <submittedName>
        <fullName evidence="1">Uncharacterized protein</fullName>
    </submittedName>
</protein>
<reference evidence="1 2" key="6">
    <citation type="journal article" date="1999" name="Virology">
        <title>Chlorella virus PBCV-1 encodes a functional homospermidine synthase.</title>
        <authorList>
            <person name="Kaiser A."/>
            <person name="Vollmert M."/>
            <person name="Tholl D."/>
            <person name="Graves M.V."/>
            <person name="Gurnon J.R."/>
            <person name="Xing W."/>
            <person name="Lisec A.D."/>
            <person name="Nickerson K.W."/>
            <person name="Van Etten J.L."/>
        </authorList>
    </citation>
    <scope>NUCLEOTIDE SEQUENCE [LARGE SCALE GENOMIC DNA]</scope>
</reference>
<evidence type="ECO:0000313" key="2">
    <source>
        <dbReference type="Proteomes" id="UP000000862"/>
    </source>
</evidence>
<dbReference type="KEGG" id="vg:918110"/>
<keyword evidence="2" id="KW-1185">Reference proteome</keyword>
<reference evidence="1 2" key="8">
    <citation type="journal article" date="2010" name="J. Virol.">
        <title>Microarray analysis of Paramecium bursaria chlorella virus 1 transcription.</title>
        <authorList>
            <person name="Yanai-Balser G.M."/>
            <person name="Duncan G.A."/>
            <person name="Eudy J.D."/>
            <person name="Wang D."/>
            <person name="Li X."/>
            <person name="Agarkova I.V."/>
            <person name="Dunigan D.D."/>
            <person name="Van Etten J.L."/>
        </authorList>
    </citation>
    <scope>NUCLEOTIDE SEQUENCE [LARGE SCALE GENOMIC DNA]</scope>
</reference>
<dbReference type="EMBL" id="JF411744">
    <property type="protein sequence ID" value="AAC97024.1"/>
    <property type="molecule type" value="Genomic_DNA"/>
</dbReference>
<reference evidence="1 2" key="5">
    <citation type="journal article" date="1997" name="Virology">
        <title>Analysis of 74 kb of DNA located at the right end of the 330-kb chlorella virus PBCV-1 genome.</title>
        <authorList>
            <person name="Li Y."/>
            <person name="Lu Z."/>
            <person name="Sun L."/>
            <person name="Ropp S."/>
            <person name="Kutish G.F."/>
            <person name="Rock D.L."/>
            <person name="Van Etten J.L."/>
        </authorList>
    </citation>
    <scope>NUCLEOTIDE SEQUENCE [LARGE SCALE GENOMIC DNA]</scope>
</reference>
<sequence length="74" mass="8698">MGLCIFDHVPNDVFHRFRVKIPSNHVIVSRGCDDDKFGVFVCKNLVSRRGQVQVFRFEKLFDFLVLDWTLLVLD</sequence>
<accession>O41093</accession>
<reference evidence="1 2" key="1">
    <citation type="journal article" date="1995" name="Virology">
        <title>Analysis of 45 kb of DNA located at the left end of the chlorella virus PBCV-1 genome.</title>
        <authorList>
            <person name="Lu Z."/>
            <person name="Li Y."/>
            <person name="Zhang Y."/>
            <person name="Kutish G.F."/>
            <person name="Rock D.L."/>
            <person name="Van Etten J.L."/>
        </authorList>
    </citation>
    <scope>NUCLEOTIDE SEQUENCE [LARGE SCALE GENOMIC DNA]</scope>
</reference>
<organismHost>
    <name type="scientific">Chlorella</name>
    <dbReference type="NCBI Taxonomy" id="3071"/>
</organismHost>
<reference evidence="1 2" key="2">
    <citation type="journal article" date="1995" name="Virology">
        <title>Analysis of 43 kb of the Chlorella virus PBCV-1 330-kb genome: map positions 45 to 88.</title>
        <authorList>
            <person name="Li Y."/>
            <person name="Lu Z."/>
            <person name="Burbank D.E."/>
            <person name="Kutish G.F."/>
            <person name="Rock D.L."/>
            <person name="Van Etten J.L."/>
        </authorList>
    </citation>
    <scope>NUCLEOTIDE SEQUENCE [LARGE SCALE GENOMIC DNA]</scope>
</reference>
<reference evidence="1 2" key="4">
    <citation type="journal article" date="1996" name="Virology">
        <title>Analysis of 76 kb of the chlorella virus PBCV-1 330-kb genome: map positions 182 to 258.</title>
        <authorList>
            <person name="Kutish G.F."/>
            <person name="Li Y."/>
            <person name="Lu Z."/>
            <person name="Furuta M."/>
            <person name="Rock D.L."/>
            <person name="Van Etten J.L."/>
        </authorList>
    </citation>
    <scope>NUCLEOTIDE SEQUENCE [LARGE SCALE GENOMIC DNA]</scope>
</reference>
<proteinExistence type="predicted"/>
<organism evidence="1 2">
    <name type="scientific">Paramecium bursaria Chlorella virus 1</name>
    <name type="common">PBCV-1</name>
    <dbReference type="NCBI Taxonomy" id="10506"/>
    <lineage>
        <taxon>Viruses</taxon>
        <taxon>Varidnaviria</taxon>
        <taxon>Bamfordvirae</taxon>
        <taxon>Nucleocytoviricota</taxon>
        <taxon>Megaviricetes</taxon>
        <taxon>Algavirales</taxon>
        <taxon>Phycodnaviridae</taxon>
        <taxon>Chlorovirus</taxon>
        <taxon>Chlorovirus vanettense</taxon>
    </lineage>
</organism>
<dbReference type="RefSeq" id="NP_048967.1">
    <property type="nucleotide sequence ID" value="NC_000852.5"/>
</dbReference>
<dbReference type="PIR" id="T18113">
    <property type="entry name" value="T18113"/>
</dbReference>
<reference evidence="1 2" key="3">
    <citation type="journal article" date="1996" name="Virology">
        <title>Analysis of 94 kb of the chlorella virus PBCV-1 330-kb genome: map positions 88 to 182.</title>
        <authorList>
            <person name="Lu Z."/>
            <person name="Li Y."/>
            <person name="Que Q."/>
            <person name="Kutish G.F."/>
            <person name="Rock D.L."/>
            <person name="Van Etten J.L."/>
        </authorList>
    </citation>
    <scope>NUCLEOTIDE SEQUENCE [LARGE SCALE GENOMIC DNA]</scope>
</reference>
<dbReference type="Proteomes" id="UP000000862">
    <property type="component" value="Segment"/>
</dbReference>
<name>O41093_PBCV1</name>
<evidence type="ECO:0000313" key="1">
    <source>
        <dbReference type="EMBL" id="AAC97024.1"/>
    </source>
</evidence>
<dbReference type="GeneID" id="918110"/>